<evidence type="ECO:0000256" key="1">
    <source>
        <dbReference type="SAM" id="MobiDB-lite"/>
    </source>
</evidence>
<reference evidence="3" key="1">
    <citation type="submission" date="2019-03" db="EMBL/GenBank/DDBJ databases">
        <title>Snf2 controls pulcherriminic acid biosynthesis and connects pigmentation and antifungal activity of the yeast Metschnikowia pulcherrima.</title>
        <authorList>
            <person name="Gore-Lloyd D."/>
            <person name="Sumann I."/>
            <person name="Brachmann A.O."/>
            <person name="Schneeberger K."/>
            <person name="Ortiz-Merino R.A."/>
            <person name="Moreno-Beltran M."/>
            <person name="Schlaefli M."/>
            <person name="Kirner P."/>
            <person name="Santos Kron A."/>
            <person name="Wolfe K.H."/>
            <person name="Piel J."/>
            <person name="Ahrens C.H."/>
            <person name="Henk D."/>
            <person name="Freimoser F.M."/>
        </authorList>
    </citation>
    <scope>NUCLEOTIDE SEQUENCE [LARGE SCALE GENOMIC DNA]</scope>
    <source>
        <strain evidence="3">APC 1.2</strain>
    </source>
</reference>
<evidence type="ECO:0000313" key="2">
    <source>
        <dbReference type="EMBL" id="QBM88601.1"/>
    </source>
</evidence>
<dbReference type="AlphaFoldDB" id="A0A4P6XRQ6"/>
<name>A0A4P6XRQ6_9ASCO</name>
<dbReference type="Proteomes" id="UP000292447">
    <property type="component" value="Chromosome III"/>
</dbReference>
<feature type="region of interest" description="Disordered" evidence="1">
    <location>
        <begin position="137"/>
        <end position="207"/>
    </location>
</feature>
<evidence type="ECO:0000313" key="3">
    <source>
        <dbReference type="Proteomes" id="UP000292447"/>
    </source>
</evidence>
<feature type="compositionally biased region" description="Polar residues" evidence="1">
    <location>
        <begin position="61"/>
        <end position="74"/>
    </location>
</feature>
<dbReference type="EMBL" id="CP034458">
    <property type="protein sequence ID" value="QBM88601.1"/>
    <property type="molecule type" value="Genomic_DNA"/>
</dbReference>
<sequence length="335" mass="36476">MSFSCTSPTSTSEEDWINEVLSFSPLDLTTSNDVNLQLALPTFGPDSGTEIAPDYEDLFSPQLSGHTSATTPGATSQTQETQETQKPLEKESSAKSSDHKLLDNVSYKLHQLKEQNCLTPKALESLFNTQDVLADSGDWQGDTRHKHRRSKANSLAEPSVKQCCHQRQKAMHSQCHRKRKNSRGKAPKPAHPHPQTHTLPRGSRQASVAGLGYASPQLGPVCRTVSNSANDTPCFPESWYATPLMPGYASDIETSECEPFLGDFAPLDATACAVSPIAEDPNAFFASAGPMQQSPVEMAPRPDARFDAALDEAMVYIDFLQDGNVFPPASLEQVI</sequence>
<feature type="compositionally biased region" description="Basic and acidic residues" evidence="1">
    <location>
        <begin position="86"/>
        <end position="99"/>
    </location>
</feature>
<feature type="compositionally biased region" description="Basic residues" evidence="1">
    <location>
        <begin position="164"/>
        <end position="191"/>
    </location>
</feature>
<proteinExistence type="predicted"/>
<gene>
    <name evidence="2" type="ORF">METSCH_C05750</name>
</gene>
<protein>
    <submittedName>
        <fullName evidence="2">Uncharacterized protein</fullName>
    </submittedName>
</protein>
<feature type="region of interest" description="Disordered" evidence="1">
    <location>
        <begin position="47"/>
        <end position="99"/>
    </location>
</feature>
<accession>A0A4P6XRQ6</accession>
<feature type="compositionally biased region" description="Low complexity" evidence="1">
    <location>
        <begin position="75"/>
        <end position="85"/>
    </location>
</feature>
<organism evidence="2 3">
    <name type="scientific">Metschnikowia aff. pulcherrima</name>
    <dbReference type="NCBI Taxonomy" id="2163413"/>
    <lineage>
        <taxon>Eukaryota</taxon>
        <taxon>Fungi</taxon>
        <taxon>Dikarya</taxon>
        <taxon>Ascomycota</taxon>
        <taxon>Saccharomycotina</taxon>
        <taxon>Pichiomycetes</taxon>
        <taxon>Metschnikowiaceae</taxon>
        <taxon>Metschnikowia</taxon>
    </lineage>
</organism>
<dbReference type="STRING" id="2163413.A0A4P6XRQ6"/>
<keyword evidence="3" id="KW-1185">Reference proteome</keyword>